<keyword evidence="2" id="KW-0611">Plant defense</keyword>
<accession>A0A922FVV8</accession>
<evidence type="ECO:0000313" key="5">
    <source>
        <dbReference type="Proteomes" id="UP000811246"/>
    </source>
</evidence>
<comment type="similarity">
    <text evidence="1">Belongs to the disease resistance NB-LRR family.</text>
</comment>
<reference evidence="4" key="1">
    <citation type="submission" date="2021-01" db="EMBL/GenBank/DDBJ databases">
        <authorList>
            <person name="Lovell J.T."/>
            <person name="Bentley N."/>
            <person name="Bhattarai G."/>
            <person name="Jenkins J.W."/>
            <person name="Sreedasyam A."/>
            <person name="Alarcon Y."/>
            <person name="Bock C."/>
            <person name="Boston L."/>
            <person name="Carlson J."/>
            <person name="Cervantes K."/>
            <person name="Clermont K."/>
            <person name="Krom N."/>
            <person name="Kubenka K."/>
            <person name="Mamidi S."/>
            <person name="Mattison C."/>
            <person name="Monteros M."/>
            <person name="Pisani C."/>
            <person name="Plott C."/>
            <person name="Rajasekar S."/>
            <person name="Rhein H.S."/>
            <person name="Rohla C."/>
            <person name="Song M."/>
            <person name="Hilaire R.S."/>
            <person name="Shu S."/>
            <person name="Wells L."/>
            <person name="Wang X."/>
            <person name="Webber J."/>
            <person name="Heerema R.J."/>
            <person name="Klein P."/>
            <person name="Conner P."/>
            <person name="Grauke L."/>
            <person name="Grimwood J."/>
            <person name="Schmutz J."/>
            <person name="Randall J.J."/>
        </authorList>
    </citation>
    <scope>NUCLEOTIDE SEQUENCE</scope>
    <source>
        <tissue evidence="4">Leaf</tissue>
    </source>
</reference>
<dbReference type="Pfam" id="PF00931">
    <property type="entry name" value="NB-ARC"/>
    <property type="match status" value="1"/>
</dbReference>
<dbReference type="EMBL" id="CM031825">
    <property type="protein sequence ID" value="KAG6729344.1"/>
    <property type="molecule type" value="Genomic_DNA"/>
</dbReference>
<dbReference type="AlphaFoldDB" id="A0A922FVV8"/>
<dbReference type="InterPro" id="IPR002182">
    <property type="entry name" value="NB-ARC"/>
</dbReference>
<dbReference type="PANTHER" id="PTHR36766">
    <property type="entry name" value="PLANT BROAD-SPECTRUM MILDEW RESISTANCE PROTEIN RPW8"/>
    <property type="match status" value="1"/>
</dbReference>
<dbReference type="GO" id="GO:0006952">
    <property type="term" value="P:defense response"/>
    <property type="evidence" value="ECO:0007669"/>
    <property type="project" value="UniProtKB-KW"/>
</dbReference>
<sequence>MLAQSQENLIINCSVVGKVECCVSLFQSFTYWSFGLVGEAKLYMALAFVGSAALGAAFGEAFAVLYSTVKDVITKTTAFKPILQQLKSTLDVLDPLVKDIQQSNRELGRSEKETHDLIQQMNKGVKLVSKYSNLKGWKHFVRYYYANKLRSLDEALHRFFQIHIPAWGLRNGIEVLRGVSDLCAQTNSAEINGVLPCAVPEPPDFTVGLDVSLKELKMELLKEEVLMLVLTAPGGCGKTTLVKMLCQDEDIKGKYEIFFVMVTKTPNLKDIIRRIFCHKGDRVPEFQSDEDAINHLKQLLNRIKQQNPILLILDDVWSGSESLLEKFKFHMTGYKILVTSRTAFPRFSCKYKLEPLSDEDATKLFRHSAILQDGNSYIPDDDTVKKIVKFCGGFPLALEVIGSSLCGESAATWENRMQNWTSDDSILDSVPEDDLLKRLQSSLEFSDKKVKPKHEIIMKECFMDIGSFPEDQRIRVASLIDMWEELYELDEVGTIASLLEISSRNLASLVVTRRDASEVGRYYAEDFVLQHDLLRELAIHQCRQEPIEKRKKLILDISGNNLPKWWTEQKQQHISSHLLSISTDENFSSSWCKIQPPEVKVLVLNFQTENYTLPEFVEKMEELKVLIATNYGSFPIELGNFQLLGSVPNLKRIRLEKVSIPSICRTLSASRSLEKISLFMCHIGHAFRNCSVQISDALPNLREINIDYCIDLVELPAGMFDTISLKKLSITNCHKLSKLPEGLGKLRNLEVLRLRSCTELLELPESTGSLHNLVVLDISDCLSISKLPKHIGELCNLKEFHMKGCLALCNQWQLLPSILDLEHLKLVVCDEEMAKRWESIMEFRTHCSRPHIKVAEKYYSLKWLGNRF</sequence>
<comment type="caution">
    <text evidence="4">The sequence shown here is derived from an EMBL/GenBank/DDBJ whole genome shotgun (WGS) entry which is preliminary data.</text>
</comment>
<dbReference type="PANTHER" id="PTHR36766:SF3">
    <property type="entry name" value="RPW8 DOMAIN-CONTAINING PROTEIN"/>
    <property type="match status" value="1"/>
</dbReference>
<dbReference type="InterPro" id="IPR008808">
    <property type="entry name" value="Powdery_mildew-R_dom"/>
</dbReference>
<evidence type="ECO:0000259" key="3">
    <source>
        <dbReference type="PROSITE" id="PS51153"/>
    </source>
</evidence>
<gene>
    <name evidence="4" type="ORF">I3842_01G023600</name>
</gene>
<protein>
    <recommendedName>
        <fullName evidence="3">RPW8 domain-containing protein</fullName>
    </recommendedName>
</protein>
<dbReference type="Proteomes" id="UP000811246">
    <property type="component" value="Chromosome 1"/>
</dbReference>
<evidence type="ECO:0000313" key="4">
    <source>
        <dbReference type="EMBL" id="KAG6729344.1"/>
    </source>
</evidence>
<proteinExistence type="inferred from homology"/>
<name>A0A922FVV8_CARIL</name>
<feature type="domain" description="RPW8" evidence="3">
    <location>
        <begin position="46"/>
        <end position="198"/>
    </location>
</feature>
<dbReference type="PROSITE" id="PS51153">
    <property type="entry name" value="RPW8"/>
    <property type="match status" value="1"/>
</dbReference>
<evidence type="ECO:0000256" key="1">
    <source>
        <dbReference type="ARBA" id="ARBA00008894"/>
    </source>
</evidence>
<organism evidence="4 5">
    <name type="scientific">Carya illinoinensis</name>
    <name type="common">Pecan</name>
    <dbReference type="NCBI Taxonomy" id="32201"/>
    <lineage>
        <taxon>Eukaryota</taxon>
        <taxon>Viridiplantae</taxon>
        <taxon>Streptophyta</taxon>
        <taxon>Embryophyta</taxon>
        <taxon>Tracheophyta</taxon>
        <taxon>Spermatophyta</taxon>
        <taxon>Magnoliopsida</taxon>
        <taxon>eudicotyledons</taxon>
        <taxon>Gunneridae</taxon>
        <taxon>Pentapetalae</taxon>
        <taxon>rosids</taxon>
        <taxon>fabids</taxon>
        <taxon>Fagales</taxon>
        <taxon>Juglandaceae</taxon>
        <taxon>Carya</taxon>
    </lineage>
</organism>
<dbReference type="GO" id="GO:0043531">
    <property type="term" value="F:ADP binding"/>
    <property type="evidence" value="ECO:0007669"/>
    <property type="project" value="InterPro"/>
</dbReference>
<dbReference type="Pfam" id="PF05659">
    <property type="entry name" value="RPW8"/>
    <property type="match status" value="1"/>
</dbReference>
<evidence type="ECO:0000256" key="2">
    <source>
        <dbReference type="ARBA" id="ARBA00022821"/>
    </source>
</evidence>